<dbReference type="PANTHER" id="PTHR10165">
    <property type="entry name" value="LIPID PHOSPHATE PHOSPHATASE"/>
    <property type="match status" value="1"/>
</dbReference>
<dbReference type="InterPro" id="IPR043216">
    <property type="entry name" value="PAP-like"/>
</dbReference>
<feature type="transmembrane region" description="Helical" evidence="6">
    <location>
        <begin position="20"/>
        <end position="41"/>
    </location>
</feature>
<evidence type="ECO:0000256" key="4">
    <source>
        <dbReference type="ARBA" id="ARBA00022989"/>
    </source>
</evidence>
<feature type="domain" description="Phosphatidic acid phosphatase type 2/haloperoxidase" evidence="7">
    <location>
        <begin position="101"/>
        <end position="293"/>
    </location>
</feature>
<accession>A0AAF0J473</accession>
<dbReference type="SUPFAM" id="SSF48317">
    <property type="entry name" value="Acid phosphatase/Vanadium-dependent haloperoxidase"/>
    <property type="match status" value="1"/>
</dbReference>
<sequence length="304" mass="34415">MSVNLRVWGREVSRYCDSGMARWALDWVGCLFLILIERYGLHRLHGFRQMFSLQDWSIQHPFSQQQRVPEELLSALSFWIPLISVIILSIVQKNRVARINTAILGLLFTLSLTGCVTELFKKLVGRPRPDFLDRCKPDLMSILPDEKHLFSSLFTYEICTTDTRSSLLKDGFKSFPSGHSSMSFAGLTYLAWYLRDTLNAFVLKWAQIIHGDYQSAPVDEATPQQLEEGAVDSAERRQSETPRVLSLSSIVAPAVPLLTAGYVAASRLMDYRHHPTDVLAGSMLGFTIASLIFFTYHPRGLIKV</sequence>
<evidence type="ECO:0000256" key="5">
    <source>
        <dbReference type="ARBA" id="ARBA00023136"/>
    </source>
</evidence>
<feature type="transmembrane region" description="Helical" evidence="6">
    <location>
        <begin position="278"/>
        <end position="296"/>
    </location>
</feature>
<dbReference type="GO" id="GO:0046839">
    <property type="term" value="P:phospholipid dephosphorylation"/>
    <property type="evidence" value="ECO:0007669"/>
    <property type="project" value="TreeGrafter"/>
</dbReference>
<reference evidence="8" key="1">
    <citation type="submission" date="2023-03" db="EMBL/GenBank/DDBJ databases">
        <title>Mating type loci evolution in Malassezia.</title>
        <authorList>
            <person name="Coelho M.A."/>
        </authorList>
    </citation>
    <scope>NUCLEOTIDE SEQUENCE</scope>
    <source>
        <strain evidence="8">CBS 9557</strain>
    </source>
</reference>
<dbReference type="AlphaFoldDB" id="A0AAF0J473"/>
<evidence type="ECO:0000256" key="3">
    <source>
        <dbReference type="ARBA" id="ARBA00022692"/>
    </source>
</evidence>
<evidence type="ECO:0000313" key="8">
    <source>
        <dbReference type="EMBL" id="WFD27698.1"/>
    </source>
</evidence>
<dbReference type="GO" id="GO:0006644">
    <property type="term" value="P:phospholipid metabolic process"/>
    <property type="evidence" value="ECO:0007669"/>
    <property type="project" value="InterPro"/>
</dbReference>
<evidence type="ECO:0000313" key="9">
    <source>
        <dbReference type="Proteomes" id="UP001213623"/>
    </source>
</evidence>
<comment type="subcellular location">
    <subcellularLocation>
        <location evidence="1">Membrane</location>
        <topology evidence="1">Multi-pass membrane protein</topology>
    </subcellularLocation>
</comment>
<dbReference type="GO" id="GO:0008195">
    <property type="term" value="F:phosphatidate phosphatase activity"/>
    <property type="evidence" value="ECO:0007669"/>
    <property type="project" value="TreeGrafter"/>
</dbReference>
<feature type="transmembrane region" description="Helical" evidence="6">
    <location>
        <begin position="72"/>
        <end position="91"/>
    </location>
</feature>
<proteinExistence type="inferred from homology"/>
<dbReference type="CDD" id="cd03390">
    <property type="entry name" value="PAP2_containing_1_like"/>
    <property type="match status" value="1"/>
</dbReference>
<dbReference type="SMART" id="SM00014">
    <property type="entry name" value="acidPPc"/>
    <property type="match status" value="1"/>
</dbReference>
<evidence type="ECO:0000256" key="6">
    <source>
        <dbReference type="SAM" id="Phobius"/>
    </source>
</evidence>
<dbReference type="GO" id="GO:0016020">
    <property type="term" value="C:membrane"/>
    <property type="evidence" value="ECO:0007669"/>
    <property type="project" value="UniProtKB-SubCell"/>
</dbReference>
<dbReference type="Pfam" id="PF01569">
    <property type="entry name" value="PAP2"/>
    <property type="match status" value="1"/>
</dbReference>
<keyword evidence="5 6" id="KW-0472">Membrane</keyword>
<evidence type="ECO:0000259" key="7">
    <source>
        <dbReference type="SMART" id="SM00014"/>
    </source>
</evidence>
<feature type="transmembrane region" description="Helical" evidence="6">
    <location>
        <begin position="244"/>
        <end position="266"/>
    </location>
</feature>
<dbReference type="Gene3D" id="1.20.144.10">
    <property type="entry name" value="Phosphatidic acid phosphatase type 2/haloperoxidase"/>
    <property type="match status" value="1"/>
</dbReference>
<comment type="similarity">
    <text evidence="2">Belongs to the PA-phosphatase related phosphoesterase family.</text>
</comment>
<protein>
    <recommendedName>
        <fullName evidence="7">Phosphatidic acid phosphatase type 2/haloperoxidase domain-containing protein</fullName>
    </recommendedName>
</protein>
<organism evidence="8 9">
    <name type="scientific">Malassezia nana</name>
    <dbReference type="NCBI Taxonomy" id="180528"/>
    <lineage>
        <taxon>Eukaryota</taxon>
        <taxon>Fungi</taxon>
        <taxon>Dikarya</taxon>
        <taxon>Basidiomycota</taxon>
        <taxon>Ustilaginomycotina</taxon>
        <taxon>Malasseziomycetes</taxon>
        <taxon>Malasseziales</taxon>
        <taxon>Malasseziaceae</taxon>
        <taxon>Malassezia</taxon>
    </lineage>
</organism>
<dbReference type="InterPro" id="IPR000326">
    <property type="entry name" value="PAP2/HPO"/>
</dbReference>
<keyword evidence="9" id="KW-1185">Reference proteome</keyword>
<gene>
    <name evidence="8" type="ORF">MNAN1_002702</name>
</gene>
<feature type="transmembrane region" description="Helical" evidence="6">
    <location>
        <begin position="97"/>
        <end position="120"/>
    </location>
</feature>
<dbReference type="Proteomes" id="UP001213623">
    <property type="component" value="Chromosome 4"/>
</dbReference>
<keyword evidence="4 6" id="KW-1133">Transmembrane helix</keyword>
<name>A0AAF0J473_9BASI</name>
<keyword evidence="3 6" id="KW-0812">Transmembrane</keyword>
<dbReference type="InterPro" id="IPR036938">
    <property type="entry name" value="PAP2/HPO_sf"/>
</dbReference>
<dbReference type="EMBL" id="CP119895">
    <property type="protein sequence ID" value="WFD27698.1"/>
    <property type="molecule type" value="Genomic_DNA"/>
</dbReference>
<evidence type="ECO:0000256" key="2">
    <source>
        <dbReference type="ARBA" id="ARBA00008816"/>
    </source>
</evidence>
<evidence type="ECO:0000256" key="1">
    <source>
        <dbReference type="ARBA" id="ARBA00004141"/>
    </source>
</evidence>
<dbReference type="PANTHER" id="PTHR10165:SF35">
    <property type="entry name" value="RE23632P"/>
    <property type="match status" value="1"/>
</dbReference>